<feature type="non-terminal residue" evidence="1">
    <location>
        <position position="1"/>
    </location>
</feature>
<protein>
    <submittedName>
        <fullName evidence="1">HAD hydrolase-like protein</fullName>
    </submittedName>
</protein>
<name>A0A938BKX5_9BACT</name>
<proteinExistence type="predicted"/>
<reference evidence="1 2" key="1">
    <citation type="submission" date="2019-03" db="EMBL/GenBank/DDBJ databases">
        <title>Lake Tanganyika Metagenome-Assembled Genomes (MAGs).</title>
        <authorList>
            <person name="Tran P."/>
        </authorList>
    </citation>
    <scope>NUCLEOTIDE SEQUENCE [LARGE SCALE GENOMIC DNA]</scope>
    <source>
        <strain evidence="1">K_DeepCast_65m_m2_236</strain>
    </source>
</reference>
<dbReference type="InterPro" id="IPR023214">
    <property type="entry name" value="HAD_sf"/>
</dbReference>
<dbReference type="Pfam" id="PF13242">
    <property type="entry name" value="Hydrolase_like"/>
    <property type="match status" value="1"/>
</dbReference>
<dbReference type="EMBL" id="VGJX01000294">
    <property type="protein sequence ID" value="MBM3274686.1"/>
    <property type="molecule type" value="Genomic_DNA"/>
</dbReference>
<keyword evidence="1" id="KW-0378">Hydrolase</keyword>
<dbReference type="Gene3D" id="3.40.50.1000">
    <property type="entry name" value="HAD superfamily/HAD-like"/>
    <property type="match status" value="1"/>
</dbReference>
<accession>A0A938BKX5</accession>
<dbReference type="SUPFAM" id="SSF56784">
    <property type="entry name" value="HAD-like"/>
    <property type="match status" value="1"/>
</dbReference>
<evidence type="ECO:0000313" key="1">
    <source>
        <dbReference type="EMBL" id="MBM3274686.1"/>
    </source>
</evidence>
<dbReference type="AlphaFoldDB" id="A0A938BKX5"/>
<gene>
    <name evidence="1" type="ORF">FJZ00_06015</name>
</gene>
<sequence length="63" mass="6976">KALKLVNLGPHEVAVVGDQLFTDVLGGRRLGAYTILVRPVSNTERRWARRLMRSAEGAFLGSR</sequence>
<organism evidence="1 2">
    <name type="scientific">Candidatus Tanganyikabacteria bacterium</name>
    <dbReference type="NCBI Taxonomy" id="2961651"/>
    <lineage>
        <taxon>Bacteria</taxon>
        <taxon>Bacillati</taxon>
        <taxon>Candidatus Sericytochromatia</taxon>
        <taxon>Candidatus Tanganyikabacteria</taxon>
    </lineage>
</organism>
<dbReference type="InterPro" id="IPR036412">
    <property type="entry name" value="HAD-like_sf"/>
</dbReference>
<dbReference type="Proteomes" id="UP000703893">
    <property type="component" value="Unassembled WGS sequence"/>
</dbReference>
<dbReference type="GO" id="GO:0016787">
    <property type="term" value="F:hydrolase activity"/>
    <property type="evidence" value="ECO:0007669"/>
    <property type="project" value="UniProtKB-KW"/>
</dbReference>
<comment type="caution">
    <text evidence="1">The sequence shown here is derived from an EMBL/GenBank/DDBJ whole genome shotgun (WGS) entry which is preliminary data.</text>
</comment>
<evidence type="ECO:0000313" key="2">
    <source>
        <dbReference type="Proteomes" id="UP000703893"/>
    </source>
</evidence>